<gene>
    <name evidence="10" type="ORF">C7402_10155</name>
</gene>
<dbReference type="RefSeq" id="WP_116609301.1">
    <property type="nucleotide sequence ID" value="NZ_QEOB01000001.1"/>
</dbReference>
<feature type="repeat" description="TPR" evidence="8">
    <location>
        <begin position="283"/>
        <end position="316"/>
    </location>
</feature>
<evidence type="ECO:0000256" key="3">
    <source>
        <dbReference type="ARBA" id="ARBA00011970"/>
    </source>
</evidence>
<keyword evidence="7 8" id="KW-0802">TPR repeat</keyword>
<sequence>MTLSTIANPDAEHPAWSYTQALDAWQAGAHDEALASCTQLLAADPHNADVLQLAGVLHIGRDQGMARTLLGRALAVREDADVLVNLALTYDAAETAQREALLERALELNPQSTHALNNLANLYGERGELGRSLACFERLLSIQPDNALAHYNYGSLLLTNGAAGRAEVSLRRAVELDPAYANAWNNLASALIGLNRFSEALVLLTHACSVLPASADILMTVGILYSLLGRHAEAHATLARAVEMEPHNASPWNYLGALFYDLGQLDKARPAFVRAIELRPGYADAHGNLASVLKAAGDIEAAISGYRSALACDPGNRAMHANLAYALTFATDDAATIRAEAEAYSARHEAPWLAQAVTHANSPERARRLRIGYVSPDFRQHCQALFMTPLLAHHDHRAFEIVCYSTTSRPDDVTRRLASYADLWRDVREFDDERLARQIRDDGIDILVDLTMHMDGARRLVFARRPAPVQVAWLAYPGTTGSAAIGWRLTDPWLDPPGVPGVDAQYTERSLRLPDSFWCYDAQAPGVEVSALPALAVGHVTFGCLNNPCKLTDATLALWSGVFAALPDARLVLLAPEGEARTKLAARLASHGVQAAHVRFVGMQAREDYLRTWSQIDIALDTVPYNGHTTSLDAFWMGVPVPTRVGRAVAGRAGLSLLANLGLRDLAAHSDAEYVAIVTALARDLPRLAALRAGLRERMTASPLMDGARFARAVEGAYRQMWGAWCATAATGEPEDARAWFDRGNLLRDQGDVAQSEAAFRRAAELAPDDPEVLSNLASLIAQNGRYAEAQPLLEHALAVRPDFAGAWRNLANVFMATDRKGEAIEAYRRAIDLAPGFARPRVLLAALLMSAGETAAAIGELRHAVADDPADVCAHSDLAYATMFVTDDGHAIRAEAEAFSRRHEAPLMAVPAWHANVRDPARRLRIGYVSPDFLNHCQSLFTLPLLAHHDHAAYEIFCYASVARPDVVTRRIASHADVWRDVHALDDAQLAQQIRHDGIDILVDLTMHMASARRRLFAMRPAPVQVAWLAYPGTTGSPAMGWRLTDPRLDPEGAPEVDAQYTERSLRLPDTFWCYAPFYDADRTAQPGSLPALAAGHITFGCLNNPCKLTDATLALWSGVFEALPDARLMLLAASGMVRDRLKKRFAGHGIDPARVTFVGYQNRLDYLRTYAQIDIALDTFPYNGHTTSLDAFWMGVPVPTRAGRSAASRGALSLLANLGLTDLAAHSDARYVAIVSDLARDLPRLAALRAGLRERMLASPLMDAPRFARAMEAAFRQMWRAWCEEVSPLAA</sequence>
<dbReference type="Gene3D" id="3.40.50.11380">
    <property type="match status" value="2"/>
</dbReference>
<name>A0ABX5KUS7_9BURK</name>
<feature type="repeat" description="TPR" evidence="8">
    <location>
        <begin position="147"/>
        <end position="180"/>
    </location>
</feature>
<dbReference type="InterPro" id="IPR011990">
    <property type="entry name" value="TPR-like_helical_dom_sf"/>
</dbReference>
<keyword evidence="5 10" id="KW-0808">Transferase</keyword>
<dbReference type="Pfam" id="PF07719">
    <property type="entry name" value="TPR_2"/>
    <property type="match status" value="1"/>
</dbReference>
<evidence type="ECO:0000256" key="2">
    <source>
        <dbReference type="ARBA" id="ARBA00005386"/>
    </source>
</evidence>
<keyword evidence="11" id="KW-1185">Reference proteome</keyword>
<dbReference type="GO" id="GO:0016740">
    <property type="term" value="F:transferase activity"/>
    <property type="evidence" value="ECO:0007669"/>
    <property type="project" value="UniProtKB-KW"/>
</dbReference>
<dbReference type="PANTHER" id="PTHR44835:SF1">
    <property type="entry name" value="PROTEIN O-GLCNAC TRANSFERASE"/>
    <property type="match status" value="1"/>
</dbReference>
<protein>
    <recommendedName>
        <fullName evidence="3">protein O-GlcNAc transferase</fullName>
        <ecNumber evidence="3">2.4.1.255</ecNumber>
    </recommendedName>
</protein>
<dbReference type="InterPro" id="IPR013105">
    <property type="entry name" value="TPR_2"/>
</dbReference>
<feature type="repeat" description="TPR" evidence="8">
    <location>
        <begin position="249"/>
        <end position="282"/>
    </location>
</feature>
<organism evidence="10 11">
    <name type="scientific">Paraburkholderia unamae</name>
    <dbReference type="NCBI Taxonomy" id="219649"/>
    <lineage>
        <taxon>Bacteria</taxon>
        <taxon>Pseudomonadati</taxon>
        <taxon>Pseudomonadota</taxon>
        <taxon>Betaproteobacteria</taxon>
        <taxon>Burkholderiales</taxon>
        <taxon>Burkholderiaceae</taxon>
        <taxon>Paraburkholderia</taxon>
    </lineage>
</organism>
<feature type="domain" description="O-GlcNAc transferase C-terminal" evidence="9">
    <location>
        <begin position="917"/>
        <end position="1074"/>
    </location>
</feature>
<reference evidence="10 11" key="1">
    <citation type="submission" date="2018-05" db="EMBL/GenBank/DDBJ databases">
        <title>Genomic Encyclopedia of Type Strains, Phase IV (KMG-V): Genome sequencing to study the core and pangenomes of soil and plant-associated prokaryotes.</title>
        <authorList>
            <person name="Whitman W."/>
        </authorList>
    </citation>
    <scope>NUCLEOTIDE SEQUENCE [LARGE SCALE GENOMIC DNA]</scope>
    <source>
        <strain evidence="10 11">SCZa-39</strain>
    </source>
</reference>
<feature type="domain" description="O-GlcNAc transferase C-terminal" evidence="9">
    <location>
        <begin position="540"/>
        <end position="711"/>
    </location>
</feature>
<comment type="caution">
    <text evidence="10">The sequence shown here is derived from an EMBL/GenBank/DDBJ whole genome shotgun (WGS) entry which is preliminary data.</text>
</comment>
<feature type="repeat" description="TPR" evidence="8">
    <location>
        <begin position="215"/>
        <end position="248"/>
    </location>
</feature>
<evidence type="ECO:0000256" key="8">
    <source>
        <dbReference type="PROSITE-ProRule" id="PRU00339"/>
    </source>
</evidence>
<feature type="domain" description="O-GlcNAc transferase C-terminal" evidence="9">
    <location>
        <begin position="1097"/>
        <end position="1272"/>
    </location>
</feature>
<evidence type="ECO:0000256" key="6">
    <source>
        <dbReference type="ARBA" id="ARBA00022737"/>
    </source>
</evidence>
<evidence type="ECO:0000256" key="5">
    <source>
        <dbReference type="ARBA" id="ARBA00022679"/>
    </source>
</evidence>
<dbReference type="Gene3D" id="3.40.50.2000">
    <property type="entry name" value="Glycogen Phosphorylase B"/>
    <property type="match status" value="2"/>
</dbReference>
<dbReference type="Pfam" id="PF13432">
    <property type="entry name" value="TPR_16"/>
    <property type="match status" value="3"/>
</dbReference>
<dbReference type="InterPro" id="IPR019734">
    <property type="entry name" value="TPR_rpt"/>
</dbReference>
<dbReference type="InterPro" id="IPR029489">
    <property type="entry name" value="OGT/SEC/SPY_C"/>
</dbReference>
<evidence type="ECO:0000256" key="1">
    <source>
        <dbReference type="ARBA" id="ARBA00004922"/>
    </source>
</evidence>
<feature type="domain" description="O-GlcNAc transferase C-terminal" evidence="9">
    <location>
        <begin position="363"/>
        <end position="521"/>
    </location>
</feature>
<evidence type="ECO:0000313" key="11">
    <source>
        <dbReference type="Proteomes" id="UP000245712"/>
    </source>
</evidence>
<evidence type="ECO:0000256" key="7">
    <source>
        <dbReference type="ARBA" id="ARBA00022803"/>
    </source>
</evidence>
<feature type="repeat" description="TPR" evidence="8">
    <location>
        <begin position="805"/>
        <end position="838"/>
    </location>
</feature>
<keyword evidence="4" id="KW-0328">Glycosyltransferase</keyword>
<dbReference type="SMART" id="SM00028">
    <property type="entry name" value="TPR"/>
    <property type="match status" value="10"/>
</dbReference>
<keyword evidence="6" id="KW-0677">Repeat</keyword>
<proteinExistence type="inferred from homology"/>
<dbReference type="InterPro" id="IPR051939">
    <property type="entry name" value="Glycosyltr_41/O-GlcNAc_trsf"/>
</dbReference>
<accession>A0ABX5KUS7</accession>
<dbReference type="SUPFAM" id="SSF48452">
    <property type="entry name" value="TPR-like"/>
    <property type="match status" value="2"/>
</dbReference>
<feature type="repeat" description="TPR" evidence="8">
    <location>
        <begin position="113"/>
        <end position="146"/>
    </location>
</feature>
<evidence type="ECO:0000256" key="4">
    <source>
        <dbReference type="ARBA" id="ARBA00022676"/>
    </source>
</evidence>
<comment type="pathway">
    <text evidence="1">Protein modification; protein glycosylation.</text>
</comment>
<dbReference type="EC" id="2.4.1.255" evidence="3"/>
<dbReference type="Pfam" id="PF13844">
    <property type="entry name" value="Glyco_transf_41"/>
    <property type="match status" value="4"/>
</dbReference>
<evidence type="ECO:0000313" key="10">
    <source>
        <dbReference type="EMBL" id="PVX97347.1"/>
    </source>
</evidence>
<comment type="similarity">
    <text evidence="2">Belongs to the glycosyltransferase 41 family. O-GlcNAc transferase subfamily.</text>
</comment>
<dbReference type="PANTHER" id="PTHR44835">
    <property type="entry name" value="UDP-N-ACETYLGLUCOSAMINE--PEPTIDE N-ACETYLGLUCOSAMINYLTRANSFERASE SPINDLY-RELATED"/>
    <property type="match status" value="1"/>
</dbReference>
<feature type="repeat" description="TPR" evidence="8">
    <location>
        <begin position="737"/>
        <end position="770"/>
    </location>
</feature>
<feature type="repeat" description="TPR" evidence="8">
    <location>
        <begin position="771"/>
        <end position="804"/>
    </location>
</feature>
<dbReference type="Gene3D" id="1.25.40.10">
    <property type="entry name" value="Tetratricopeptide repeat domain"/>
    <property type="match status" value="4"/>
</dbReference>
<dbReference type="EMBL" id="QEOB01000001">
    <property type="protein sequence ID" value="PVX97347.1"/>
    <property type="molecule type" value="Genomic_DNA"/>
</dbReference>
<evidence type="ECO:0000259" key="9">
    <source>
        <dbReference type="Pfam" id="PF13844"/>
    </source>
</evidence>
<dbReference type="Proteomes" id="UP000245712">
    <property type="component" value="Unassembled WGS sequence"/>
</dbReference>
<dbReference type="PROSITE" id="PS50005">
    <property type="entry name" value="TPR"/>
    <property type="match status" value="8"/>
</dbReference>